<dbReference type="GO" id="GO:0008017">
    <property type="term" value="F:microtubule binding"/>
    <property type="evidence" value="ECO:0007669"/>
    <property type="project" value="InterPro"/>
</dbReference>
<evidence type="ECO:0000259" key="11">
    <source>
        <dbReference type="PROSITE" id="PS50067"/>
    </source>
</evidence>
<keyword evidence="4" id="KW-0547">Nucleotide-binding</keyword>
<dbReference type="GO" id="GO:0005876">
    <property type="term" value="C:spindle microtubule"/>
    <property type="evidence" value="ECO:0007669"/>
    <property type="project" value="TreeGrafter"/>
</dbReference>
<feature type="non-terminal residue" evidence="12">
    <location>
        <position position="213"/>
    </location>
</feature>
<dbReference type="GO" id="GO:0005634">
    <property type="term" value="C:nucleus"/>
    <property type="evidence" value="ECO:0007669"/>
    <property type="project" value="TreeGrafter"/>
</dbReference>
<feature type="domain" description="Kinesin motor" evidence="11">
    <location>
        <begin position="1"/>
        <end position="100"/>
    </location>
</feature>
<evidence type="ECO:0000256" key="1">
    <source>
        <dbReference type="ARBA" id="ARBA00004186"/>
    </source>
</evidence>
<evidence type="ECO:0000256" key="8">
    <source>
        <dbReference type="ARBA" id="ARBA00023212"/>
    </source>
</evidence>
<feature type="non-terminal residue" evidence="12">
    <location>
        <position position="1"/>
    </location>
</feature>
<dbReference type="Pfam" id="PF00225">
    <property type="entry name" value="Kinesin"/>
    <property type="match status" value="1"/>
</dbReference>
<evidence type="ECO:0000256" key="10">
    <source>
        <dbReference type="SAM" id="Coils"/>
    </source>
</evidence>
<dbReference type="InterPro" id="IPR027417">
    <property type="entry name" value="P-loop_NTPase"/>
</dbReference>
<evidence type="ECO:0000256" key="4">
    <source>
        <dbReference type="ARBA" id="ARBA00022741"/>
    </source>
</evidence>
<dbReference type="PANTHER" id="PTHR47970">
    <property type="entry name" value="KINESIN-LIKE PROTEIN KIF11"/>
    <property type="match status" value="1"/>
</dbReference>
<evidence type="ECO:0000256" key="7">
    <source>
        <dbReference type="ARBA" id="ARBA00023175"/>
    </source>
</evidence>
<keyword evidence="6 10" id="KW-0175">Coiled coil</keyword>
<evidence type="ECO:0000256" key="9">
    <source>
        <dbReference type="PROSITE-ProRule" id="PRU00283"/>
    </source>
</evidence>
<name>A0A147B7J2_9ACAR</name>
<evidence type="ECO:0000313" key="12">
    <source>
        <dbReference type="EMBL" id="JAR86739.1"/>
    </source>
</evidence>
<feature type="coiled-coil region" evidence="10">
    <location>
        <begin position="156"/>
        <end position="190"/>
    </location>
</feature>
<organism evidence="12">
    <name type="scientific">Alectorobius mimon</name>
    <dbReference type="NCBI Taxonomy" id="360319"/>
    <lineage>
        <taxon>Eukaryota</taxon>
        <taxon>Metazoa</taxon>
        <taxon>Ecdysozoa</taxon>
        <taxon>Arthropoda</taxon>
        <taxon>Chelicerata</taxon>
        <taxon>Arachnida</taxon>
        <taxon>Acari</taxon>
        <taxon>Parasitiformes</taxon>
        <taxon>Ixodida</taxon>
        <taxon>Ixodoidea</taxon>
        <taxon>Argasidae</taxon>
        <taxon>Ornithodorinae</taxon>
        <taxon>Alectorobius</taxon>
    </lineage>
</organism>
<dbReference type="PANTHER" id="PTHR47970:SF29">
    <property type="entry name" value="KINESIN FAMILY MEMBER 20B"/>
    <property type="match status" value="1"/>
</dbReference>
<dbReference type="InterPro" id="IPR036961">
    <property type="entry name" value="Kinesin_motor_dom_sf"/>
</dbReference>
<dbReference type="InterPro" id="IPR001752">
    <property type="entry name" value="Kinesin_motor_dom"/>
</dbReference>
<dbReference type="GO" id="GO:0072686">
    <property type="term" value="C:mitotic spindle"/>
    <property type="evidence" value="ECO:0007669"/>
    <property type="project" value="TreeGrafter"/>
</dbReference>
<dbReference type="PROSITE" id="PS50067">
    <property type="entry name" value="KINESIN_MOTOR_2"/>
    <property type="match status" value="1"/>
</dbReference>
<dbReference type="GO" id="GO:0005524">
    <property type="term" value="F:ATP binding"/>
    <property type="evidence" value="ECO:0007669"/>
    <property type="project" value="UniProtKB-KW"/>
</dbReference>
<keyword evidence="2" id="KW-0963">Cytoplasm</keyword>
<keyword evidence="7" id="KW-0505">Motor protein</keyword>
<dbReference type="Gene3D" id="3.40.850.10">
    <property type="entry name" value="Kinesin motor domain"/>
    <property type="match status" value="1"/>
</dbReference>
<protein>
    <submittedName>
        <fullName evidence="12">Kinesin like protein kif20a</fullName>
    </submittedName>
</protein>
<dbReference type="GO" id="GO:0008574">
    <property type="term" value="F:plus-end-directed microtubule motor activity"/>
    <property type="evidence" value="ECO:0007669"/>
    <property type="project" value="TreeGrafter"/>
</dbReference>
<keyword evidence="3" id="KW-0597">Phosphoprotein</keyword>
<accession>A0A147B7J2</accession>
<dbReference type="SUPFAM" id="SSF52540">
    <property type="entry name" value="P-loop containing nucleoside triphosphate hydrolases"/>
    <property type="match status" value="1"/>
</dbReference>
<dbReference type="GO" id="GO:0051231">
    <property type="term" value="P:spindle elongation"/>
    <property type="evidence" value="ECO:0007669"/>
    <property type="project" value="TreeGrafter"/>
</dbReference>
<evidence type="ECO:0000256" key="2">
    <source>
        <dbReference type="ARBA" id="ARBA00022490"/>
    </source>
</evidence>
<comment type="similarity">
    <text evidence="9">Belongs to the TRAFAC class myosin-kinesin ATPase superfamily. Kinesin family.</text>
</comment>
<dbReference type="GO" id="GO:0090307">
    <property type="term" value="P:mitotic spindle assembly"/>
    <property type="evidence" value="ECO:0007669"/>
    <property type="project" value="TreeGrafter"/>
</dbReference>
<sequence length="213" mass="24010">DLAGCERSAKAGTSGETLREAGRINNSLLVLSRCLEGLRNSQSSSSENIVPFRESKLTQIMQPFFTSGGVVSMVVNVNPTLMMAKESFHALKLSAVASEVVPSAPKLTSRVQESCSRLSELWQLTSRHWSSFGPGRPHGDLVEEFGRQWLEESPETEFGREEVEELFENIRELNKKCDKAEKEASKWKGICGNYEKYIESMKAHFEDMKEHYE</sequence>
<reference evidence="12" key="1">
    <citation type="submission" date="2016-03" db="EMBL/GenBank/DDBJ databases">
        <title>Gut transcriptome analysis on engorged females of Ornithodoros mimon (Acari: Argasidae) and phylogenetic inferences of soft ticks.</title>
        <authorList>
            <person name="Landulfo G.A."/>
            <person name="Giovanni D."/>
            <person name="Carvalho E."/>
            <person name="Junqueira-de-Azevedo I."/>
            <person name="Patane J."/>
            <person name="Mendoca R."/>
            <person name="Barros-Battesti D."/>
        </authorList>
    </citation>
    <scope>NUCLEOTIDE SEQUENCE</scope>
    <source>
        <strain evidence="12">Females</strain>
        <tissue evidence="12">Gut</tissue>
    </source>
</reference>
<keyword evidence="8" id="KW-0206">Cytoskeleton</keyword>
<dbReference type="InterPro" id="IPR047149">
    <property type="entry name" value="KIF11-like"/>
</dbReference>
<evidence type="ECO:0000256" key="6">
    <source>
        <dbReference type="ARBA" id="ARBA00023054"/>
    </source>
</evidence>
<comment type="subcellular location">
    <subcellularLocation>
        <location evidence="1">Cytoplasm</location>
        <location evidence="1">Cytoskeleton</location>
        <location evidence="1">Spindle</location>
    </subcellularLocation>
</comment>
<dbReference type="EMBL" id="GEIB01001539">
    <property type="protein sequence ID" value="JAR86739.1"/>
    <property type="molecule type" value="Transcribed_RNA"/>
</dbReference>
<keyword evidence="5" id="KW-0067">ATP-binding</keyword>
<evidence type="ECO:0000256" key="5">
    <source>
        <dbReference type="ARBA" id="ARBA00022840"/>
    </source>
</evidence>
<evidence type="ECO:0000256" key="3">
    <source>
        <dbReference type="ARBA" id="ARBA00022553"/>
    </source>
</evidence>
<comment type="caution">
    <text evidence="9">Lacks conserved residue(s) required for the propagation of feature annotation.</text>
</comment>
<proteinExistence type="inferred from homology"/>
<dbReference type="GO" id="GO:0007018">
    <property type="term" value="P:microtubule-based movement"/>
    <property type="evidence" value="ECO:0007669"/>
    <property type="project" value="InterPro"/>
</dbReference>
<dbReference type="AlphaFoldDB" id="A0A147B7J2"/>